<sequence length="109" mass="12685">MGSNTEQVKHLSQHWAIATHSLHSSLLLVNCSSLTFVPVIFYLHLSVYISAYIAVRWHQCKQSFAINWSQMEEIYTPYWILHRHLHTNRTYNAALAFDHKLNLSCLSLS</sequence>
<keyword evidence="1" id="KW-0472">Membrane</keyword>
<evidence type="ECO:0000313" key="3">
    <source>
        <dbReference type="Proteomes" id="UP001610334"/>
    </source>
</evidence>
<proteinExistence type="predicted"/>
<gene>
    <name evidence="2" type="ORF">BJX63DRAFT_304643</name>
</gene>
<accession>A0ABR4H5T6</accession>
<evidence type="ECO:0000256" key="1">
    <source>
        <dbReference type="SAM" id="Phobius"/>
    </source>
</evidence>
<keyword evidence="1" id="KW-0812">Transmembrane</keyword>
<organism evidence="2 3">
    <name type="scientific">Aspergillus granulosus</name>
    <dbReference type="NCBI Taxonomy" id="176169"/>
    <lineage>
        <taxon>Eukaryota</taxon>
        <taxon>Fungi</taxon>
        <taxon>Dikarya</taxon>
        <taxon>Ascomycota</taxon>
        <taxon>Pezizomycotina</taxon>
        <taxon>Eurotiomycetes</taxon>
        <taxon>Eurotiomycetidae</taxon>
        <taxon>Eurotiales</taxon>
        <taxon>Aspergillaceae</taxon>
        <taxon>Aspergillus</taxon>
        <taxon>Aspergillus subgen. Nidulantes</taxon>
    </lineage>
</organism>
<protein>
    <submittedName>
        <fullName evidence="2">Uncharacterized protein</fullName>
    </submittedName>
</protein>
<evidence type="ECO:0000313" key="2">
    <source>
        <dbReference type="EMBL" id="KAL2810776.1"/>
    </source>
</evidence>
<dbReference type="EMBL" id="JBFXLT010000067">
    <property type="protein sequence ID" value="KAL2810776.1"/>
    <property type="molecule type" value="Genomic_DNA"/>
</dbReference>
<keyword evidence="1" id="KW-1133">Transmembrane helix</keyword>
<keyword evidence="3" id="KW-1185">Reference proteome</keyword>
<feature type="transmembrane region" description="Helical" evidence="1">
    <location>
        <begin position="34"/>
        <end position="55"/>
    </location>
</feature>
<name>A0ABR4H5T6_9EURO</name>
<reference evidence="2 3" key="1">
    <citation type="submission" date="2024-07" db="EMBL/GenBank/DDBJ databases">
        <title>Section-level genome sequencing and comparative genomics of Aspergillus sections Usti and Cavernicolus.</title>
        <authorList>
            <consortium name="Lawrence Berkeley National Laboratory"/>
            <person name="Nybo J.L."/>
            <person name="Vesth T.C."/>
            <person name="Theobald S."/>
            <person name="Frisvad J.C."/>
            <person name="Larsen T.O."/>
            <person name="Kjaerboelling I."/>
            <person name="Rothschild-Mancinelli K."/>
            <person name="Lyhne E.K."/>
            <person name="Kogle M.E."/>
            <person name="Barry K."/>
            <person name="Clum A."/>
            <person name="Na H."/>
            <person name="Ledsgaard L."/>
            <person name="Lin J."/>
            <person name="Lipzen A."/>
            <person name="Kuo A."/>
            <person name="Riley R."/>
            <person name="Mondo S."/>
            <person name="Labutti K."/>
            <person name="Haridas S."/>
            <person name="Pangalinan J."/>
            <person name="Salamov A.A."/>
            <person name="Simmons B.A."/>
            <person name="Magnuson J.K."/>
            <person name="Chen J."/>
            <person name="Drula E."/>
            <person name="Henrissat B."/>
            <person name="Wiebenga A."/>
            <person name="Lubbers R.J."/>
            <person name="Gomes A.C."/>
            <person name="Makela M.R."/>
            <person name="Stajich J."/>
            <person name="Grigoriev I.V."/>
            <person name="Mortensen U.H."/>
            <person name="De Vries R.P."/>
            <person name="Baker S.E."/>
            <person name="Andersen M.R."/>
        </authorList>
    </citation>
    <scope>NUCLEOTIDE SEQUENCE [LARGE SCALE GENOMIC DNA]</scope>
    <source>
        <strain evidence="2 3">CBS 588.65</strain>
    </source>
</reference>
<dbReference type="Proteomes" id="UP001610334">
    <property type="component" value="Unassembled WGS sequence"/>
</dbReference>
<comment type="caution">
    <text evidence="2">The sequence shown here is derived from an EMBL/GenBank/DDBJ whole genome shotgun (WGS) entry which is preliminary data.</text>
</comment>